<dbReference type="GO" id="GO:0042742">
    <property type="term" value="P:defense response to bacterium"/>
    <property type="evidence" value="ECO:0007669"/>
    <property type="project" value="UniProtKB-KW"/>
</dbReference>
<dbReference type="OrthoDB" id="6418377at2759"/>
<dbReference type="InterPro" id="IPR042307">
    <property type="entry name" value="Reeler_sf"/>
</dbReference>
<organism evidence="11 12">
    <name type="scientific">Liparis tanakae</name>
    <name type="common">Tanaka's snailfish</name>
    <dbReference type="NCBI Taxonomy" id="230148"/>
    <lineage>
        <taxon>Eukaryota</taxon>
        <taxon>Metazoa</taxon>
        <taxon>Chordata</taxon>
        <taxon>Craniata</taxon>
        <taxon>Vertebrata</taxon>
        <taxon>Euteleostomi</taxon>
        <taxon>Actinopterygii</taxon>
        <taxon>Neopterygii</taxon>
        <taxon>Teleostei</taxon>
        <taxon>Neoteleostei</taxon>
        <taxon>Acanthomorphata</taxon>
        <taxon>Eupercaria</taxon>
        <taxon>Perciformes</taxon>
        <taxon>Cottioidei</taxon>
        <taxon>Cottales</taxon>
        <taxon>Liparidae</taxon>
        <taxon>Liparis</taxon>
    </lineage>
</organism>
<evidence type="ECO:0000256" key="8">
    <source>
        <dbReference type="ARBA" id="ARBA00023022"/>
    </source>
</evidence>
<dbReference type="PROSITE" id="PS51019">
    <property type="entry name" value="REELIN"/>
    <property type="match status" value="1"/>
</dbReference>
<dbReference type="InterPro" id="IPR002861">
    <property type="entry name" value="Reeler_dom"/>
</dbReference>
<feature type="compositionally biased region" description="Polar residues" evidence="9">
    <location>
        <begin position="53"/>
        <end position="67"/>
    </location>
</feature>
<feature type="compositionally biased region" description="Low complexity" evidence="9">
    <location>
        <begin position="9"/>
        <end position="25"/>
    </location>
</feature>
<keyword evidence="8" id="KW-0044">Antibiotic</keyword>
<feature type="compositionally biased region" description="Basic and acidic residues" evidence="9">
    <location>
        <begin position="70"/>
        <end position="80"/>
    </location>
</feature>
<dbReference type="Gene3D" id="2.60.40.4060">
    <property type="entry name" value="Reeler domain"/>
    <property type="match status" value="1"/>
</dbReference>
<gene>
    <name evidence="11" type="primary">frrs1_2</name>
    <name evidence="11" type="ORF">EYF80_059474</name>
</gene>
<keyword evidence="5" id="KW-0399">Innate immunity</keyword>
<keyword evidence="7" id="KW-0391">Immunity</keyword>
<keyword evidence="3" id="KW-0964">Secreted</keyword>
<keyword evidence="4" id="KW-0929">Antimicrobial</keyword>
<comment type="subcellular location">
    <subcellularLocation>
        <location evidence="1">Secreted</location>
    </subcellularLocation>
</comment>
<dbReference type="GO" id="GO:0045087">
    <property type="term" value="P:innate immune response"/>
    <property type="evidence" value="ECO:0007669"/>
    <property type="project" value="UniProtKB-KW"/>
</dbReference>
<dbReference type="PANTHER" id="PTHR45828">
    <property type="entry name" value="CYTOCHROME B561/FERRIC REDUCTASE TRANSMEMBRANE"/>
    <property type="match status" value="1"/>
</dbReference>
<dbReference type="AlphaFoldDB" id="A0A4Z2ENK6"/>
<reference evidence="11 12" key="1">
    <citation type="submission" date="2019-03" db="EMBL/GenBank/DDBJ databases">
        <title>First draft genome of Liparis tanakae, snailfish: a comprehensive survey of snailfish specific genes.</title>
        <authorList>
            <person name="Kim W."/>
            <person name="Song I."/>
            <person name="Jeong J.-H."/>
            <person name="Kim D."/>
            <person name="Kim S."/>
            <person name="Ryu S."/>
            <person name="Song J.Y."/>
            <person name="Lee S.K."/>
        </authorList>
    </citation>
    <scope>NUCLEOTIDE SEQUENCE [LARGE SCALE GENOMIC DNA]</scope>
    <source>
        <tissue evidence="11">Muscle</tissue>
    </source>
</reference>
<dbReference type="Proteomes" id="UP000314294">
    <property type="component" value="Unassembled WGS sequence"/>
</dbReference>
<comment type="similarity">
    <text evidence="2">Belongs to the insect defense protein family.</text>
</comment>
<name>A0A4Z2ENK6_9TELE</name>
<evidence type="ECO:0000313" key="12">
    <source>
        <dbReference type="Proteomes" id="UP000314294"/>
    </source>
</evidence>
<evidence type="ECO:0000256" key="6">
    <source>
        <dbReference type="ARBA" id="ARBA00022729"/>
    </source>
</evidence>
<evidence type="ECO:0000256" key="7">
    <source>
        <dbReference type="ARBA" id="ARBA00022859"/>
    </source>
</evidence>
<evidence type="ECO:0000256" key="5">
    <source>
        <dbReference type="ARBA" id="ARBA00022588"/>
    </source>
</evidence>
<proteinExistence type="inferred from homology"/>
<sequence length="86" mass="9020">MAPSHPPYTASTSSPPFTLSTSSATYRPGGVITVTVEVKNSSTEFQGFLLQARSRNGSGKRTFSGTWEGTSREGTSREGTSRGGTS</sequence>
<dbReference type="InterPro" id="IPR051237">
    <property type="entry name" value="Ferric-chelate_Red/DefProt"/>
</dbReference>
<evidence type="ECO:0000256" key="2">
    <source>
        <dbReference type="ARBA" id="ARBA00008501"/>
    </source>
</evidence>
<dbReference type="GO" id="GO:0005576">
    <property type="term" value="C:extracellular region"/>
    <property type="evidence" value="ECO:0007669"/>
    <property type="project" value="UniProtKB-SubCell"/>
</dbReference>
<evidence type="ECO:0000256" key="1">
    <source>
        <dbReference type="ARBA" id="ARBA00004613"/>
    </source>
</evidence>
<feature type="domain" description="Reelin" evidence="10">
    <location>
        <begin position="1"/>
        <end position="86"/>
    </location>
</feature>
<keyword evidence="6" id="KW-0732">Signal</keyword>
<evidence type="ECO:0000313" key="11">
    <source>
        <dbReference type="EMBL" id="TNN30373.1"/>
    </source>
</evidence>
<dbReference type="Pfam" id="PF02014">
    <property type="entry name" value="Reeler"/>
    <property type="match status" value="1"/>
</dbReference>
<evidence type="ECO:0000256" key="4">
    <source>
        <dbReference type="ARBA" id="ARBA00022529"/>
    </source>
</evidence>
<keyword evidence="12" id="KW-1185">Reference proteome</keyword>
<dbReference type="PANTHER" id="PTHR45828:SF9">
    <property type="entry name" value="CELL WALL INTEGRITY AND STRESS RESPONSE COMPONENT 4-LIKE-RELATED"/>
    <property type="match status" value="1"/>
</dbReference>
<comment type="caution">
    <text evidence="11">The sequence shown here is derived from an EMBL/GenBank/DDBJ whole genome shotgun (WGS) entry which is preliminary data.</text>
</comment>
<evidence type="ECO:0000256" key="3">
    <source>
        <dbReference type="ARBA" id="ARBA00022525"/>
    </source>
</evidence>
<evidence type="ECO:0000256" key="9">
    <source>
        <dbReference type="SAM" id="MobiDB-lite"/>
    </source>
</evidence>
<dbReference type="GO" id="GO:0016020">
    <property type="term" value="C:membrane"/>
    <property type="evidence" value="ECO:0007669"/>
    <property type="project" value="TreeGrafter"/>
</dbReference>
<dbReference type="EMBL" id="SRLO01004568">
    <property type="protein sequence ID" value="TNN30373.1"/>
    <property type="molecule type" value="Genomic_DNA"/>
</dbReference>
<feature type="region of interest" description="Disordered" evidence="9">
    <location>
        <begin position="53"/>
        <end position="86"/>
    </location>
</feature>
<protein>
    <submittedName>
        <fullName evidence="11">Putative ferric-chelate reductase 1</fullName>
    </submittedName>
</protein>
<evidence type="ECO:0000259" key="10">
    <source>
        <dbReference type="PROSITE" id="PS51019"/>
    </source>
</evidence>
<feature type="region of interest" description="Disordered" evidence="9">
    <location>
        <begin position="1"/>
        <end position="25"/>
    </location>
</feature>
<accession>A0A4Z2ENK6</accession>